<dbReference type="RefSeq" id="WP_242827592.1">
    <property type="nucleotide sequence ID" value="NZ_CABKPP010000003.1"/>
</dbReference>
<dbReference type="SUPFAM" id="SSF54736">
    <property type="entry name" value="ClpS-like"/>
    <property type="match status" value="1"/>
</dbReference>
<dbReference type="Pfam" id="PF00542">
    <property type="entry name" value="Ribosomal_L12"/>
    <property type="match status" value="1"/>
</dbReference>
<dbReference type="Gene3D" id="3.30.1390.10">
    <property type="match status" value="1"/>
</dbReference>
<dbReference type="InterPro" id="IPR013823">
    <property type="entry name" value="Ribosomal_bL12_C"/>
</dbReference>
<feature type="domain" description="Large ribosomal subunit protein bL12 C-terminal" evidence="1">
    <location>
        <begin position="79"/>
        <end position="118"/>
    </location>
</feature>
<accession>A0AAW5F457</accession>
<dbReference type="GO" id="GO:0006412">
    <property type="term" value="P:translation"/>
    <property type="evidence" value="ECO:0007669"/>
    <property type="project" value="InterPro"/>
</dbReference>
<gene>
    <name evidence="2" type="ORF">K5I21_10605</name>
</gene>
<keyword evidence="2" id="KW-0687">Ribonucleoprotein</keyword>
<dbReference type="AlphaFoldDB" id="A0AAW5F457"/>
<evidence type="ECO:0000313" key="3">
    <source>
        <dbReference type="Proteomes" id="UP001203136"/>
    </source>
</evidence>
<dbReference type="GO" id="GO:0005840">
    <property type="term" value="C:ribosome"/>
    <property type="evidence" value="ECO:0007669"/>
    <property type="project" value="UniProtKB-KW"/>
</dbReference>
<dbReference type="GO" id="GO:0003735">
    <property type="term" value="F:structural constituent of ribosome"/>
    <property type="evidence" value="ECO:0007669"/>
    <property type="project" value="InterPro"/>
</dbReference>
<reference evidence="2" key="1">
    <citation type="journal article" date="2022" name="Cell Host Microbe">
        <title>Colonization of the live biotherapeutic product VE303 and modulation of the microbiota and metabolites in healthy volunteers.</title>
        <authorList>
            <person name="Dsouza M."/>
            <person name="Menon R."/>
            <person name="Crossette E."/>
            <person name="Bhattarai S.K."/>
            <person name="Schneider J."/>
            <person name="Kim Y.G."/>
            <person name="Reddy S."/>
            <person name="Caballero S."/>
            <person name="Felix C."/>
            <person name="Cornacchione L."/>
            <person name="Hendrickson J."/>
            <person name="Watson A.R."/>
            <person name="Minot S.S."/>
            <person name="Greenfield N."/>
            <person name="Schopf L."/>
            <person name="Szabady R."/>
            <person name="Patarroyo J."/>
            <person name="Smith W."/>
            <person name="Harrison P."/>
            <person name="Kuijper E.J."/>
            <person name="Kelly C.P."/>
            <person name="Olle B."/>
            <person name="Bobilev D."/>
            <person name="Silber J.L."/>
            <person name="Bucci V."/>
            <person name="Roberts B."/>
            <person name="Faith J."/>
            <person name="Norman J.M."/>
        </authorList>
    </citation>
    <scope>NUCLEOTIDE SEQUENCE</scope>
    <source>
        <strain evidence="2">VE303-04</strain>
    </source>
</reference>
<comment type="caution">
    <text evidence="2">The sequence shown here is derived from an EMBL/GenBank/DDBJ whole genome shotgun (WGS) entry which is preliminary data.</text>
</comment>
<evidence type="ECO:0000313" key="2">
    <source>
        <dbReference type="EMBL" id="MCK0086309.1"/>
    </source>
</evidence>
<dbReference type="EMBL" id="JAINVB010000001">
    <property type="protein sequence ID" value="MCK0086309.1"/>
    <property type="molecule type" value="Genomic_DNA"/>
</dbReference>
<proteinExistence type="predicted"/>
<keyword evidence="2" id="KW-0689">Ribosomal protein</keyword>
<name>A0AAW5F457_CLOSY</name>
<protein>
    <submittedName>
        <fullName evidence="2">Ribosomal protein L7/L12</fullName>
    </submittedName>
</protein>
<dbReference type="Proteomes" id="UP001203136">
    <property type="component" value="Unassembled WGS sequence"/>
</dbReference>
<organism evidence="2 3">
    <name type="scientific">Clostridium symbiosum</name>
    <name type="common">Bacteroides symbiosus</name>
    <dbReference type="NCBI Taxonomy" id="1512"/>
    <lineage>
        <taxon>Bacteria</taxon>
        <taxon>Bacillati</taxon>
        <taxon>Bacillota</taxon>
        <taxon>Clostridia</taxon>
        <taxon>Lachnospirales</taxon>
        <taxon>Lachnospiraceae</taxon>
        <taxon>Otoolea</taxon>
    </lineage>
</organism>
<evidence type="ECO:0000259" key="1">
    <source>
        <dbReference type="Pfam" id="PF00542"/>
    </source>
</evidence>
<sequence>MILYFENNQRRYKKWKFPIILNVINRGGIDVMLIKCPECGKEISNKSEQCIHCGFPIRKSQAKNICKIGNVEYALTSILNRVLANESIYAIKELREMTNLGLKEAKDLCDTIKASKKVPYEYKYEDTAKSVFHTSSLPYCPTCGSTNIEKIGVLECGASVAILGLFSKKINKSFKCQNCGLQKGESDLRVTLFAIVALFPQWSNFV</sequence>
<dbReference type="InterPro" id="IPR014719">
    <property type="entry name" value="Ribosomal_bL12_C/ClpS-like"/>
</dbReference>